<sequence length="118" mass="12910">MVNYILIGVYMVLTVSGVILFKLGVEKEPLVSISIGMSSFKISFISILGLLSYVCSFLMYMFLISKFDLTYIVPVTTGVISVATFILAVLIFKETLTLSKIAGSILILLGVAIINFKK</sequence>
<comment type="caution">
    <text evidence="14">The sequence shown here is derived from an EMBL/GenBank/DDBJ whole genome shotgun (WGS) entry which is preliminary data.</text>
</comment>
<dbReference type="GO" id="GO:0005886">
    <property type="term" value="C:plasma membrane"/>
    <property type="evidence" value="ECO:0007669"/>
    <property type="project" value="UniProtKB-SubCell"/>
</dbReference>
<dbReference type="Proteomes" id="UP000239471">
    <property type="component" value="Unassembled WGS sequence"/>
</dbReference>
<evidence type="ECO:0000313" key="14">
    <source>
        <dbReference type="EMBL" id="PRR83047.1"/>
    </source>
</evidence>
<evidence type="ECO:0000256" key="12">
    <source>
        <dbReference type="SAM" id="Phobius"/>
    </source>
</evidence>
<organism evidence="14 15">
    <name type="scientific">Clostridium vincentii</name>
    <dbReference type="NCBI Taxonomy" id="52704"/>
    <lineage>
        <taxon>Bacteria</taxon>
        <taxon>Bacillati</taxon>
        <taxon>Bacillota</taxon>
        <taxon>Clostridia</taxon>
        <taxon>Eubacteriales</taxon>
        <taxon>Clostridiaceae</taxon>
        <taxon>Clostridium</taxon>
    </lineage>
</organism>
<dbReference type="PANTHER" id="PTHR30561:SF9">
    <property type="entry name" value="4-AMINO-4-DEOXY-L-ARABINOSE-PHOSPHOUNDECAPRENOL FLIPPASE SUBUNIT ARNF-RELATED"/>
    <property type="match status" value="1"/>
</dbReference>
<dbReference type="Gene3D" id="1.10.3730.20">
    <property type="match status" value="1"/>
</dbReference>
<evidence type="ECO:0000256" key="11">
    <source>
        <dbReference type="ARBA" id="ARBA00023136"/>
    </source>
</evidence>
<proteinExistence type="inferred from homology"/>
<evidence type="ECO:0000256" key="10">
    <source>
        <dbReference type="ARBA" id="ARBA00023098"/>
    </source>
</evidence>
<dbReference type="GO" id="GO:0022857">
    <property type="term" value="F:transmembrane transporter activity"/>
    <property type="evidence" value="ECO:0007669"/>
    <property type="project" value="InterPro"/>
</dbReference>
<evidence type="ECO:0000256" key="6">
    <source>
        <dbReference type="ARBA" id="ARBA00022556"/>
    </source>
</evidence>
<dbReference type="SUPFAM" id="SSF103481">
    <property type="entry name" value="Multidrug resistance efflux transporter EmrE"/>
    <property type="match status" value="1"/>
</dbReference>
<keyword evidence="6" id="KW-0441">Lipid A biosynthesis</keyword>
<dbReference type="GO" id="GO:0009103">
    <property type="term" value="P:lipopolysaccharide biosynthetic process"/>
    <property type="evidence" value="ECO:0007669"/>
    <property type="project" value="UniProtKB-KW"/>
</dbReference>
<feature type="transmembrane region" description="Helical" evidence="12">
    <location>
        <begin position="44"/>
        <end position="64"/>
    </location>
</feature>
<evidence type="ECO:0000259" key="13">
    <source>
        <dbReference type="Pfam" id="PF00892"/>
    </source>
</evidence>
<comment type="similarity">
    <text evidence="2">Belongs to the EamA transporter family.</text>
</comment>
<dbReference type="InterPro" id="IPR037185">
    <property type="entry name" value="EmrE-like"/>
</dbReference>
<evidence type="ECO:0000256" key="4">
    <source>
        <dbReference type="ARBA" id="ARBA00022516"/>
    </source>
</evidence>
<keyword evidence="15" id="KW-1185">Reference proteome</keyword>
<evidence type="ECO:0000256" key="3">
    <source>
        <dbReference type="ARBA" id="ARBA00022475"/>
    </source>
</evidence>
<evidence type="ECO:0000256" key="7">
    <source>
        <dbReference type="ARBA" id="ARBA00022692"/>
    </source>
</evidence>
<keyword evidence="8" id="KW-0448">Lipopolysaccharide biosynthesis</keyword>
<evidence type="ECO:0000256" key="2">
    <source>
        <dbReference type="ARBA" id="ARBA00007362"/>
    </source>
</evidence>
<dbReference type="Pfam" id="PF00892">
    <property type="entry name" value="EamA"/>
    <property type="match status" value="1"/>
</dbReference>
<dbReference type="RefSeq" id="WP_170065609.1">
    <property type="nucleotide sequence ID" value="NZ_PVXQ01000010.1"/>
</dbReference>
<keyword evidence="4" id="KW-0444">Lipid biosynthesis</keyword>
<dbReference type="InterPro" id="IPR000620">
    <property type="entry name" value="EamA_dom"/>
</dbReference>
<keyword evidence="5" id="KW-0997">Cell inner membrane</keyword>
<evidence type="ECO:0000256" key="9">
    <source>
        <dbReference type="ARBA" id="ARBA00022989"/>
    </source>
</evidence>
<evidence type="ECO:0000313" key="15">
    <source>
        <dbReference type="Proteomes" id="UP000239471"/>
    </source>
</evidence>
<feature type="domain" description="EamA" evidence="13">
    <location>
        <begin position="13"/>
        <end position="115"/>
    </location>
</feature>
<keyword evidence="3" id="KW-1003">Cell membrane</keyword>
<accession>A0A2T0BGU0</accession>
<keyword evidence="9 12" id="KW-1133">Transmembrane helix</keyword>
<dbReference type="AlphaFoldDB" id="A0A2T0BGU0"/>
<gene>
    <name evidence="14" type="ORF">CLVI_12960</name>
</gene>
<dbReference type="PANTHER" id="PTHR30561">
    <property type="entry name" value="SMR FAMILY PROTON-DEPENDENT DRUG EFFLUX TRANSPORTER SUGE"/>
    <property type="match status" value="1"/>
</dbReference>
<reference evidence="14 15" key="1">
    <citation type="submission" date="2018-03" db="EMBL/GenBank/DDBJ databases">
        <title>Genome sequence of Clostridium vincentii DSM 10228.</title>
        <authorList>
            <person name="Poehlein A."/>
            <person name="Daniel R."/>
        </authorList>
    </citation>
    <scope>NUCLEOTIDE SEQUENCE [LARGE SCALE GENOMIC DNA]</scope>
    <source>
        <strain evidence="14 15">DSM 10228</strain>
    </source>
</reference>
<protein>
    <submittedName>
        <fullName evidence="14">EamA-like transporter family protein</fullName>
    </submittedName>
</protein>
<evidence type="ECO:0000256" key="8">
    <source>
        <dbReference type="ARBA" id="ARBA00022985"/>
    </source>
</evidence>
<feature type="transmembrane region" description="Helical" evidence="12">
    <location>
        <begin position="71"/>
        <end position="92"/>
    </location>
</feature>
<name>A0A2T0BGU0_9CLOT</name>
<keyword evidence="11 12" id="KW-0472">Membrane</keyword>
<feature type="transmembrane region" description="Helical" evidence="12">
    <location>
        <begin position="7"/>
        <end position="24"/>
    </location>
</feature>
<keyword evidence="10" id="KW-0443">Lipid metabolism</keyword>
<keyword evidence="7 12" id="KW-0812">Transmembrane</keyword>
<dbReference type="EMBL" id="PVXQ01000010">
    <property type="protein sequence ID" value="PRR83047.1"/>
    <property type="molecule type" value="Genomic_DNA"/>
</dbReference>
<comment type="subcellular location">
    <subcellularLocation>
        <location evidence="1">Cell membrane</location>
        <topology evidence="1">Multi-pass membrane protein</topology>
    </subcellularLocation>
</comment>
<evidence type="ECO:0000256" key="1">
    <source>
        <dbReference type="ARBA" id="ARBA00004651"/>
    </source>
</evidence>
<dbReference type="InterPro" id="IPR000390">
    <property type="entry name" value="Small_drug/metabolite_transptr"/>
</dbReference>
<feature type="transmembrane region" description="Helical" evidence="12">
    <location>
        <begin position="98"/>
        <end position="116"/>
    </location>
</feature>
<evidence type="ECO:0000256" key="5">
    <source>
        <dbReference type="ARBA" id="ARBA00022519"/>
    </source>
</evidence>